<proteinExistence type="predicted"/>
<dbReference type="RefSeq" id="XP_011131798.1">
    <property type="nucleotide sequence ID" value="XM_011133496.1"/>
</dbReference>
<feature type="region of interest" description="Disordered" evidence="1">
    <location>
        <begin position="258"/>
        <end position="278"/>
    </location>
</feature>
<evidence type="ECO:0000313" key="2">
    <source>
        <dbReference type="EMBL" id="EZG55072.1"/>
    </source>
</evidence>
<organism evidence="2 3">
    <name type="scientific">Gregarina niphandrodes</name>
    <name type="common">Septate eugregarine</name>
    <dbReference type="NCBI Taxonomy" id="110365"/>
    <lineage>
        <taxon>Eukaryota</taxon>
        <taxon>Sar</taxon>
        <taxon>Alveolata</taxon>
        <taxon>Apicomplexa</taxon>
        <taxon>Conoidasida</taxon>
        <taxon>Gregarinasina</taxon>
        <taxon>Eugregarinorida</taxon>
        <taxon>Gregarinidae</taxon>
        <taxon>Gregarina</taxon>
    </lineage>
</organism>
<evidence type="ECO:0000256" key="1">
    <source>
        <dbReference type="SAM" id="MobiDB-lite"/>
    </source>
</evidence>
<reference evidence="2" key="1">
    <citation type="submission" date="2013-12" db="EMBL/GenBank/DDBJ databases">
        <authorList>
            <person name="Omoto C.K."/>
            <person name="Sibley D."/>
            <person name="Venepally P."/>
            <person name="Hadjithomas M."/>
            <person name="Karamycheva S."/>
            <person name="Brunk B."/>
            <person name="Roos D."/>
            <person name="Caler E."/>
            <person name="Lorenzi H."/>
        </authorList>
    </citation>
    <scope>NUCLEOTIDE SEQUENCE</scope>
</reference>
<dbReference type="Proteomes" id="UP000019763">
    <property type="component" value="Unassembled WGS sequence"/>
</dbReference>
<evidence type="ECO:0000313" key="3">
    <source>
        <dbReference type="Proteomes" id="UP000019763"/>
    </source>
</evidence>
<dbReference type="VEuPathDB" id="CryptoDB:GNI_118730"/>
<protein>
    <submittedName>
        <fullName evidence="2">Uncharacterized protein</fullName>
    </submittedName>
</protein>
<comment type="caution">
    <text evidence="2">The sequence shown here is derived from an EMBL/GenBank/DDBJ whole genome shotgun (WGS) entry which is preliminary data.</text>
</comment>
<dbReference type="GeneID" id="22914219"/>
<dbReference type="AlphaFoldDB" id="A0A023B345"/>
<sequence length="278" mass="32416">MQTDPKRELGQYDDNLADGFQGIDNRYYYYIDPNEEEIIEPISLEIVGEYEYAYCNDDDELMMDKYLIAQHNVSTVDYELLLMAHDWVDLDQLSDVQTFQEKVADANAKRQKGVEVNDTFSRRLIDSSIKQIRLERKMAPLPPTLDELDGRVRERFSGRHDPINPFRYDKDNFALWLKDSTRPFAREQIDVGVKELKAKHQHLAECPIQSFPPVNFSPEYTMFMDLRTIEAQAQNKIRALDLKASVAYDIHNVLQPGKKPKAAKKVEKTTTRLQHRKS</sequence>
<gene>
    <name evidence="2" type="ORF">GNI_118730</name>
</gene>
<keyword evidence="3" id="KW-1185">Reference proteome</keyword>
<accession>A0A023B345</accession>
<name>A0A023B345_GRENI</name>
<dbReference type="EMBL" id="AFNH02000882">
    <property type="protein sequence ID" value="EZG55072.1"/>
    <property type="molecule type" value="Genomic_DNA"/>
</dbReference>